<organism evidence="2 3">
    <name type="scientific">Plasmodium vivax India VII</name>
    <dbReference type="NCBI Taxonomy" id="1077284"/>
    <lineage>
        <taxon>Eukaryota</taxon>
        <taxon>Sar</taxon>
        <taxon>Alveolata</taxon>
        <taxon>Apicomplexa</taxon>
        <taxon>Aconoidasida</taxon>
        <taxon>Haemosporida</taxon>
        <taxon>Plasmodiidae</taxon>
        <taxon>Plasmodium</taxon>
        <taxon>Plasmodium (Plasmodium)</taxon>
    </lineage>
</organism>
<name>A0A0J9S201_PLAVI</name>
<evidence type="ECO:0000313" key="3">
    <source>
        <dbReference type="Proteomes" id="UP000053562"/>
    </source>
</evidence>
<sequence>MSGNITYIEDWKKEYPILENIWNTYDKLDQTVDNDPKKNDYYLVCNYIIEKLKGDTRKHEEFCKKLVRNLGHYSVNYDFLNYKSKRCLNLNNWIYNSMKKHNIRENIINACFKEYDDTVRSMKQNPTCFYYEYEKTYAEPMNIIILNIFESNIHVIKEKLESEIDSIRCSCQKYVNKIVEIYKYMKKTHCPYDKIFQKTETCQRLDKFKISYDEYLYNEEKINNKIPSLENNNLAFFSGCVFDGSAGRRESAENFEAHEQVEANQGLKYVRSDRSPNPFETTQEKQSDDTTSSMSRTFSPAKKFLHSGFRGNRGHMHSNMYEYGPNELLPDAYQDEDMRSYNTRYNIGYGSV</sequence>
<dbReference type="InterPro" id="IPR008780">
    <property type="entry name" value="Plasmodium_Vir"/>
</dbReference>
<accession>A0A0J9S201</accession>
<protein>
    <recommendedName>
        <fullName evidence="4">VIR protein</fullName>
    </recommendedName>
</protein>
<feature type="region of interest" description="Disordered" evidence="1">
    <location>
        <begin position="263"/>
        <end position="297"/>
    </location>
</feature>
<dbReference type="AlphaFoldDB" id="A0A0J9S201"/>
<evidence type="ECO:0000313" key="2">
    <source>
        <dbReference type="EMBL" id="KMZ76745.1"/>
    </source>
</evidence>
<evidence type="ECO:0000256" key="1">
    <source>
        <dbReference type="SAM" id="MobiDB-lite"/>
    </source>
</evidence>
<dbReference type="Proteomes" id="UP000053562">
    <property type="component" value="Unassembled WGS sequence"/>
</dbReference>
<evidence type="ECO:0008006" key="4">
    <source>
        <dbReference type="Google" id="ProtNLM"/>
    </source>
</evidence>
<dbReference type="EMBL" id="KQ234633">
    <property type="protein sequence ID" value="KMZ76745.1"/>
    <property type="molecule type" value="Genomic_DNA"/>
</dbReference>
<proteinExistence type="predicted"/>
<gene>
    <name evidence="2" type="ORF">PVIIG_05603</name>
</gene>
<reference evidence="2 3" key="1">
    <citation type="submission" date="2011-08" db="EMBL/GenBank/DDBJ databases">
        <title>The Genome Sequence of Plasmodium vivax India VII.</title>
        <authorList>
            <consortium name="The Broad Institute Genome Sequencing Platform"/>
            <consortium name="The Broad Institute Genome Sequencing Center for Infectious Disease"/>
            <person name="Neafsey D."/>
            <person name="Carlton J."/>
            <person name="Barnwell J."/>
            <person name="Collins W."/>
            <person name="Escalante A."/>
            <person name="Mullikin J."/>
            <person name="Saul A."/>
            <person name="Guigo R."/>
            <person name="Camara F."/>
            <person name="Young S.K."/>
            <person name="Zeng Q."/>
            <person name="Gargeya S."/>
            <person name="Fitzgerald M."/>
            <person name="Haas B."/>
            <person name="Abouelleil A."/>
            <person name="Alvarado L."/>
            <person name="Arachchi H.M."/>
            <person name="Berlin A."/>
            <person name="Brown A."/>
            <person name="Chapman S.B."/>
            <person name="Chen Z."/>
            <person name="Dunbar C."/>
            <person name="Freedman E."/>
            <person name="Gearin G."/>
            <person name="Gellesch M."/>
            <person name="Goldberg J."/>
            <person name="Griggs A."/>
            <person name="Gujja S."/>
            <person name="Heiman D."/>
            <person name="Howarth C."/>
            <person name="Larson L."/>
            <person name="Lui A."/>
            <person name="MacDonald P.J.P."/>
            <person name="Montmayeur A."/>
            <person name="Murphy C."/>
            <person name="Neiman D."/>
            <person name="Pearson M."/>
            <person name="Priest M."/>
            <person name="Roberts A."/>
            <person name="Saif S."/>
            <person name="Shea T."/>
            <person name="Shenoy N."/>
            <person name="Sisk P."/>
            <person name="Stolte C."/>
            <person name="Sykes S."/>
            <person name="Wortman J."/>
            <person name="Nusbaum C."/>
            <person name="Birren B."/>
        </authorList>
    </citation>
    <scope>NUCLEOTIDE SEQUENCE [LARGE SCALE GENOMIC DNA]</scope>
    <source>
        <strain evidence="2 3">India VII</strain>
    </source>
</reference>
<dbReference type="Pfam" id="PF05795">
    <property type="entry name" value="Plasmodium_Vir"/>
    <property type="match status" value="1"/>
</dbReference>